<evidence type="ECO:0000313" key="5">
    <source>
        <dbReference type="Proteomes" id="UP000230233"/>
    </source>
</evidence>
<proteinExistence type="inferred from homology"/>
<comment type="caution">
    <text evidence="4">The sequence shown here is derived from an EMBL/GenBank/DDBJ whole genome shotgun (WGS) entry which is preliminary data.</text>
</comment>
<protein>
    <recommendedName>
        <fullName evidence="3">Arrestin C-terminal-like domain-containing protein</fullName>
    </recommendedName>
</protein>
<dbReference type="InterPro" id="IPR050357">
    <property type="entry name" value="Arrestin_domain-protein"/>
</dbReference>
<dbReference type="PANTHER" id="PTHR11188">
    <property type="entry name" value="ARRESTIN DOMAIN CONTAINING PROTEIN"/>
    <property type="match status" value="1"/>
</dbReference>
<sequence length="347" mass="39370">MGLSNITINFQEPDKVYLPGDTVGVTVTVVNGKPMNARSVKLIVEGFSETEKFLSWNHQLVYRQTKLLWVSDSSKNQMPVGTFDYEYEFKLPNSIAPTLNLKNGRNIHRVIVEVDRPWREKSRKDKEFTVTKKLGKEYLPVYNHNMVWEQNIQSGLIFSDGTIQAKFVTPSQVFKAGQTFDTEVTLNNTSGNAIKSVEFTLFRHTHFHKKWQPTPCTNSFKCHLPNSEQFYTYGRYGKVEKHKTPVAPYTEGKFKIPFTIPAEATAPSFASGMMTHGYLLVAHIQVKGAITLSSHLRIYIGDGVEGEDAQKKVVEKTEKKKVAEKTTTKKEENTEEEEAPPSYSSCT</sequence>
<keyword evidence="5" id="KW-1185">Reference proteome</keyword>
<dbReference type="InterPro" id="IPR014756">
    <property type="entry name" value="Ig_E-set"/>
</dbReference>
<reference evidence="5" key="1">
    <citation type="submission" date="2017-10" db="EMBL/GenBank/DDBJ databases">
        <title>Rapid genome shrinkage in a self-fertile nematode reveals novel sperm competition proteins.</title>
        <authorList>
            <person name="Yin D."/>
            <person name="Schwarz E.M."/>
            <person name="Thomas C.G."/>
            <person name="Felde R.L."/>
            <person name="Korf I.F."/>
            <person name="Cutter A.D."/>
            <person name="Schartner C.M."/>
            <person name="Ralston E.J."/>
            <person name="Meyer B.J."/>
            <person name="Haag E.S."/>
        </authorList>
    </citation>
    <scope>NUCLEOTIDE SEQUENCE [LARGE SCALE GENOMIC DNA]</scope>
    <source>
        <strain evidence="5">JU1422</strain>
    </source>
</reference>
<dbReference type="Gene3D" id="2.60.40.640">
    <property type="match status" value="2"/>
</dbReference>
<dbReference type="GO" id="GO:0005737">
    <property type="term" value="C:cytoplasm"/>
    <property type="evidence" value="ECO:0007669"/>
    <property type="project" value="TreeGrafter"/>
</dbReference>
<feature type="domain" description="Arrestin C-terminal-like" evidence="3">
    <location>
        <begin position="159"/>
        <end position="306"/>
    </location>
</feature>
<evidence type="ECO:0000256" key="1">
    <source>
        <dbReference type="ARBA" id="ARBA00005298"/>
    </source>
</evidence>
<feature type="region of interest" description="Disordered" evidence="2">
    <location>
        <begin position="307"/>
        <end position="347"/>
    </location>
</feature>
<gene>
    <name evidence="4" type="primary">Cnig_chr_II.g4021</name>
    <name evidence="4" type="ORF">B9Z55_004021</name>
</gene>
<dbReference type="GO" id="GO:0015031">
    <property type="term" value="P:protein transport"/>
    <property type="evidence" value="ECO:0007669"/>
    <property type="project" value="TreeGrafter"/>
</dbReference>
<evidence type="ECO:0000313" key="4">
    <source>
        <dbReference type="EMBL" id="PIC43213.1"/>
    </source>
</evidence>
<dbReference type="Pfam" id="PF02752">
    <property type="entry name" value="Arrestin_C"/>
    <property type="match status" value="1"/>
</dbReference>
<accession>A0A2G5UUQ3</accession>
<dbReference type="PANTHER" id="PTHR11188:SF7">
    <property type="entry name" value="ARRESTIN C-TERMINAL-LIKE DOMAIN-CONTAINING PROTEIN-RELATED"/>
    <property type="match status" value="1"/>
</dbReference>
<name>A0A2G5UUQ3_9PELO</name>
<dbReference type="EMBL" id="PDUG01000002">
    <property type="protein sequence ID" value="PIC43213.1"/>
    <property type="molecule type" value="Genomic_DNA"/>
</dbReference>
<dbReference type="SUPFAM" id="SSF81296">
    <property type="entry name" value="E set domains"/>
    <property type="match status" value="2"/>
</dbReference>
<dbReference type="AlphaFoldDB" id="A0A2G5UUQ3"/>
<evidence type="ECO:0000259" key="3">
    <source>
        <dbReference type="SMART" id="SM01017"/>
    </source>
</evidence>
<dbReference type="InterPro" id="IPR011022">
    <property type="entry name" value="Arrestin_C-like"/>
</dbReference>
<dbReference type="InterPro" id="IPR011021">
    <property type="entry name" value="Arrestin-like_N"/>
</dbReference>
<evidence type="ECO:0000256" key="2">
    <source>
        <dbReference type="SAM" id="MobiDB-lite"/>
    </source>
</evidence>
<dbReference type="Pfam" id="PF00339">
    <property type="entry name" value="Arrestin_N"/>
    <property type="match status" value="1"/>
</dbReference>
<feature type="compositionally biased region" description="Basic and acidic residues" evidence="2">
    <location>
        <begin position="308"/>
        <end position="332"/>
    </location>
</feature>
<comment type="similarity">
    <text evidence="1">Belongs to the arrestin family.</text>
</comment>
<dbReference type="STRING" id="1611254.A0A2G5UUQ3"/>
<dbReference type="SMART" id="SM01017">
    <property type="entry name" value="Arrestin_C"/>
    <property type="match status" value="1"/>
</dbReference>
<dbReference type="OrthoDB" id="2333384at2759"/>
<dbReference type="InterPro" id="IPR014752">
    <property type="entry name" value="Arrestin-like_C"/>
</dbReference>
<dbReference type="Proteomes" id="UP000230233">
    <property type="component" value="Chromosome II"/>
</dbReference>
<organism evidence="4 5">
    <name type="scientific">Caenorhabditis nigoni</name>
    <dbReference type="NCBI Taxonomy" id="1611254"/>
    <lineage>
        <taxon>Eukaryota</taxon>
        <taxon>Metazoa</taxon>
        <taxon>Ecdysozoa</taxon>
        <taxon>Nematoda</taxon>
        <taxon>Chromadorea</taxon>
        <taxon>Rhabditida</taxon>
        <taxon>Rhabditina</taxon>
        <taxon>Rhabditomorpha</taxon>
        <taxon>Rhabditoidea</taxon>
        <taxon>Rhabditidae</taxon>
        <taxon>Peloderinae</taxon>
        <taxon>Caenorhabditis</taxon>
    </lineage>
</organism>